<reference evidence="3 4" key="1">
    <citation type="submission" date="2018-05" db="EMBL/GenBank/DDBJ databases">
        <title>Genome sequencing and assembly of the regulated plant pathogen Lachnellula willkommii and related sister species for the development of diagnostic species identification markers.</title>
        <authorList>
            <person name="Giroux E."/>
            <person name="Bilodeau G."/>
        </authorList>
    </citation>
    <scope>NUCLEOTIDE SEQUENCE [LARGE SCALE GENOMIC DNA]</scope>
    <source>
        <strain evidence="3 4">CBS 172.35</strain>
    </source>
</reference>
<evidence type="ECO:0000313" key="4">
    <source>
        <dbReference type="Proteomes" id="UP000315522"/>
    </source>
</evidence>
<feature type="coiled-coil region" evidence="1">
    <location>
        <begin position="137"/>
        <end position="171"/>
    </location>
</feature>
<dbReference type="InterPro" id="IPR010730">
    <property type="entry name" value="HET"/>
</dbReference>
<dbReference type="EMBL" id="QGML01000124">
    <property type="protein sequence ID" value="TVY93492.1"/>
    <property type="molecule type" value="Genomic_DNA"/>
</dbReference>
<comment type="caution">
    <text evidence="3">The sequence shown here is derived from an EMBL/GenBank/DDBJ whole genome shotgun (WGS) entry which is preliminary data.</text>
</comment>
<dbReference type="PANTHER" id="PTHR10622:SF10">
    <property type="entry name" value="HET DOMAIN-CONTAINING PROTEIN"/>
    <property type="match status" value="1"/>
</dbReference>
<organism evidence="3 4">
    <name type="scientific">Lachnellula willkommii</name>
    <dbReference type="NCBI Taxonomy" id="215461"/>
    <lineage>
        <taxon>Eukaryota</taxon>
        <taxon>Fungi</taxon>
        <taxon>Dikarya</taxon>
        <taxon>Ascomycota</taxon>
        <taxon>Pezizomycotina</taxon>
        <taxon>Leotiomycetes</taxon>
        <taxon>Helotiales</taxon>
        <taxon>Lachnaceae</taxon>
        <taxon>Lachnellula</taxon>
    </lineage>
</organism>
<evidence type="ECO:0000256" key="1">
    <source>
        <dbReference type="SAM" id="Coils"/>
    </source>
</evidence>
<evidence type="ECO:0000259" key="2">
    <source>
        <dbReference type="Pfam" id="PF06985"/>
    </source>
</evidence>
<proteinExistence type="predicted"/>
<gene>
    <name evidence="3" type="primary">HET-E1_11</name>
    <name evidence="3" type="ORF">LAWI1_G001485</name>
</gene>
<evidence type="ECO:0000313" key="3">
    <source>
        <dbReference type="EMBL" id="TVY93492.1"/>
    </source>
</evidence>
<protein>
    <submittedName>
        <fullName evidence="3">Vegetative incompatibility protein HET-E-1</fullName>
    </submittedName>
</protein>
<dbReference type="Pfam" id="PF06985">
    <property type="entry name" value="HET"/>
    <property type="match status" value="1"/>
</dbReference>
<accession>A0A559MKK0</accession>
<dbReference type="PANTHER" id="PTHR10622">
    <property type="entry name" value="HET DOMAIN-CONTAINING PROTEIN"/>
    <property type="match status" value="1"/>
</dbReference>
<keyword evidence="1" id="KW-0175">Coiled coil</keyword>
<feature type="domain" description="Heterokaryon incompatibility" evidence="2">
    <location>
        <begin position="22"/>
        <end position="81"/>
    </location>
</feature>
<keyword evidence="4" id="KW-1185">Reference proteome</keyword>
<dbReference type="AlphaFoldDB" id="A0A559MKK0"/>
<name>A0A559MKK0_9HELO</name>
<dbReference type="Proteomes" id="UP000315522">
    <property type="component" value="Unassembled WGS sequence"/>
</dbReference>
<sequence>MWLVDVRTYRLEEFSGSEVPKYAILSHTWEEEEVTFQEIHRRSALSKKGYAKIKETCIRARRHGLHYAWIDTCCTIQTHHRRQRPTKRVAYAAENGGRTALCEGVGVTFEAVPAGAHDINTPDSILSYPDISFSAQIDQLKEENARLSQELRKWRENAAAESERRQLAEEQARQLHDTH</sequence>